<reference evidence="1 2" key="1">
    <citation type="journal article" date="2014" name="BMC Genomics">
        <title>A genomic perspective on a new bacterial genus and species from the Alcaligenaceae family, Basilea psittacipulmonis.</title>
        <authorList>
            <person name="Whiteson K.L."/>
            <person name="Hernandez D."/>
            <person name="Lazarevic V."/>
            <person name="Gaia N."/>
            <person name="Farinelli L."/>
            <person name="Francois P."/>
            <person name="Pilo P."/>
            <person name="Frey J."/>
            <person name="Schrenzel J."/>
        </authorList>
    </citation>
    <scope>NUCLEOTIDE SEQUENCE [LARGE SCALE GENOMIC DNA]</scope>
    <source>
        <strain evidence="1 2">DSM 24701</strain>
    </source>
</reference>
<organism evidence="1 2">
    <name type="scientific">Basilea psittacipulmonis DSM 24701</name>
    <dbReference type="NCBI Taxonomy" id="1072685"/>
    <lineage>
        <taxon>Bacteria</taxon>
        <taxon>Pseudomonadati</taxon>
        <taxon>Pseudomonadota</taxon>
        <taxon>Betaproteobacteria</taxon>
        <taxon>Burkholderiales</taxon>
        <taxon>Alcaligenaceae</taxon>
        <taxon>Basilea</taxon>
    </lineage>
</organism>
<accession>A0A077DDJ3</accession>
<keyword evidence="2" id="KW-1185">Reference proteome</keyword>
<evidence type="ECO:0000313" key="2">
    <source>
        <dbReference type="Proteomes" id="UP000028945"/>
    </source>
</evidence>
<dbReference type="HOGENOM" id="CLU_2068491_0_0_4"/>
<dbReference type="KEGG" id="bpsi:IX83_06125"/>
<protein>
    <recommendedName>
        <fullName evidence="3">DUF721 domain-containing protein</fullName>
    </recommendedName>
</protein>
<evidence type="ECO:0000313" key="1">
    <source>
        <dbReference type="EMBL" id="AIL32945.1"/>
    </source>
</evidence>
<proteinExistence type="predicted"/>
<dbReference type="EMBL" id="CP009238">
    <property type="protein sequence ID" value="AIL32945.1"/>
    <property type="molecule type" value="Genomic_DNA"/>
</dbReference>
<dbReference type="RefSeq" id="WP_038500250.1">
    <property type="nucleotide sequence ID" value="NZ_CP009238.1"/>
</dbReference>
<dbReference type="AlphaFoldDB" id="A0A077DDJ3"/>
<gene>
    <name evidence="1" type="ORF">IX83_06125</name>
</gene>
<sequence>MIKVIKPTRKSRVQKAPVPIGQILERMRQIPQFANKTHVVFSQAKQIYELENIIKRELHFPHIQDIKIMKIDQGEVFIGSKNLLIAAKIKNRLKSIREVLEAHGVVVKNIESRVLPQD</sequence>
<name>A0A077DDJ3_9BURK</name>
<dbReference type="Proteomes" id="UP000028945">
    <property type="component" value="Chromosome"/>
</dbReference>
<evidence type="ECO:0008006" key="3">
    <source>
        <dbReference type="Google" id="ProtNLM"/>
    </source>
</evidence>